<dbReference type="GO" id="GO:0005524">
    <property type="term" value="F:ATP binding"/>
    <property type="evidence" value="ECO:0007669"/>
    <property type="project" value="UniProtKB-KW"/>
</dbReference>
<evidence type="ECO:0000256" key="1">
    <source>
        <dbReference type="ARBA" id="ARBA00022741"/>
    </source>
</evidence>
<evidence type="ECO:0000313" key="4">
    <source>
        <dbReference type="EMBL" id="MBR7674340.1"/>
    </source>
</evidence>
<dbReference type="AlphaFoldDB" id="A0A8T4ISA8"/>
<dbReference type="SUPFAM" id="SSF46894">
    <property type="entry name" value="C-terminal effector domain of the bipartite response regulators"/>
    <property type="match status" value="1"/>
</dbReference>
<dbReference type="GO" id="GO:0006355">
    <property type="term" value="P:regulation of DNA-templated transcription"/>
    <property type="evidence" value="ECO:0007669"/>
    <property type="project" value="InterPro"/>
</dbReference>
<dbReference type="GO" id="GO:0005737">
    <property type="term" value="C:cytoplasm"/>
    <property type="evidence" value="ECO:0007669"/>
    <property type="project" value="TreeGrafter"/>
</dbReference>
<dbReference type="InterPro" id="IPR036388">
    <property type="entry name" value="WH-like_DNA-bd_sf"/>
</dbReference>
<dbReference type="InterPro" id="IPR011990">
    <property type="entry name" value="TPR-like_helical_dom_sf"/>
</dbReference>
<dbReference type="InterPro" id="IPR041664">
    <property type="entry name" value="AAA_16"/>
</dbReference>
<dbReference type="PANTHER" id="PTHR16305">
    <property type="entry name" value="TESTICULAR SOLUBLE ADENYLYL CYCLASE"/>
    <property type="match status" value="1"/>
</dbReference>
<protein>
    <submittedName>
        <fullName evidence="4">AAA family ATPase</fullName>
    </submittedName>
</protein>
<gene>
    <name evidence="4" type="ORF">KDA82_15200</name>
</gene>
<accession>A0A8T4ISA8</accession>
<dbReference type="InterPro" id="IPR016032">
    <property type="entry name" value="Sig_transdc_resp-reg_C-effctor"/>
</dbReference>
<dbReference type="Gene3D" id="1.10.10.10">
    <property type="entry name" value="Winged helix-like DNA-binding domain superfamily/Winged helix DNA-binding domain"/>
    <property type="match status" value="1"/>
</dbReference>
<dbReference type="PANTHER" id="PTHR16305:SF35">
    <property type="entry name" value="TRANSCRIPTIONAL ACTIVATOR DOMAIN"/>
    <property type="match status" value="1"/>
</dbReference>
<evidence type="ECO:0000256" key="2">
    <source>
        <dbReference type="ARBA" id="ARBA00022840"/>
    </source>
</evidence>
<dbReference type="Gene3D" id="3.40.50.300">
    <property type="entry name" value="P-loop containing nucleotide triphosphate hydrolases"/>
    <property type="match status" value="1"/>
</dbReference>
<keyword evidence="2" id="KW-0067">ATP-binding</keyword>
<evidence type="ECO:0000259" key="3">
    <source>
        <dbReference type="Pfam" id="PF13191"/>
    </source>
</evidence>
<dbReference type="GO" id="GO:0003677">
    <property type="term" value="F:DNA binding"/>
    <property type="evidence" value="ECO:0007669"/>
    <property type="project" value="InterPro"/>
</dbReference>
<proteinExistence type="predicted"/>
<keyword evidence="1" id="KW-0547">Nucleotide-binding</keyword>
<dbReference type="GO" id="GO:0004016">
    <property type="term" value="F:adenylate cyclase activity"/>
    <property type="evidence" value="ECO:0007669"/>
    <property type="project" value="TreeGrafter"/>
</dbReference>
<dbReference type="EMBL" id="JAGSMN010000326">
    <property type="protein sequence ID" value="MBR7674340.1"/>
    <property type="molecule type" value="Genomic_DNA"/>
</dbReference>
<organism evidence="4 5">
    <name type="scientific">Streptomyces daliensis</name>
    <dbReference type="NCBI Taxonomy" id="299421"/>
    <lineage>
        <taxon>Bacteria</taxon>
        <taxon>Bacillati</taxon>
        <taxon>Actinomycetota</taxon>
        <taxon>Actinomycetes</taxon>
        <taxon>Kitasatosporales</taxon>
        <taxon>Streptomycetaceae</taxon>
        <taxon>Streptomyces</taxon>
    </lineage>
</organism>
<feature type="domain" description="Orc1-like AAA ATPase" evidence="3">
    <location>
        <begin position="18"/>
        <end position="190"/>
    </location>
</feature>
<name>A0A8T4ISA8_9ACTN</name>
<keyword evidence="5" id="KW-1185">Reference proteome</keyword>
<evidence type="ECO:0000313" key="5">
    <source>
        <dbReference type="Proteomes" id="UP000675554"/>
    </source>
</evidence>
<dbReference type="InterPro" id="IPR027417">
    <property type="entry name" value="P-loop_NTPase"/>
</dbReference>
<dbReference type="Proteomes" id="UP000675554">
    <property type="component" value="Unassembled WGS sequence"/>
</dbReference>
<reference evidence="4" key="1">
    <citation type="submission" date="2021-04" db="EMBL/GenBank/DDBJ databases">
        <title>Sequencing of actinobacteria type strains.</title>
        <authorList>
            <person name="Nguyen G.-S."/>
            <person name="Wentzel A."/>
        </authorList>
    </citation>
    <scope>NUCLEOTIDE SEQUENCE</scope>
    <source>
        <strain evidence="4">DSM 42095</strain>
    </source>
</reference>
<dbReference type="SUPFAM" id="SSF52540">
    <property type="entry name" value="P-loop containing nucleoside triphosphate hydrolases"/>
    <property type="match status" value="1"/>
</dbReference>
<comment type="caution">
    <text evidence="4">The sequence shown here is derived from an EMBL/GenBank/DDBJ whole genome shotgun (WGS) entry which is preliminary data.</text>
</comment>
<dbReference type="SUPFAM" id="SSF48452">
    <property type="entry name" value="TPR-like"/>
    <property type="match status" value="1"/>
</dbReference>
<sequence>MPQTTGHLRGVSRMLLERESELAAVNERLIRLSGGSGASAEPPAGGVLAFAGVAGAGKTTLLGEVRSRAAAQGCTVLRARGGEQEQESAFHVVRQLVQPVLAAEGEDEHRRILGSWYDIVAPAVGLVAPDGGMPDPQGVRDGLDWLVTRFAVRHEPVVMILDDAHWADAESLAWLTGFAPRAAELPMLIVFGYRPEDLPSGAVAFRRLVERDGSRPYELAPLTAHAVARVVRYRLGQEAEDPFCRECWAVTGGNPFEVAEVVARSYDNNVKPRLDNVPQLRELASAVKGSGHLERLERLGLSAVRLCWAVAVLGAEATGRLAAHVAGLGERETTEAAAKLREARILRPAYLEEDRIDFTHPLVATAVYRAIPVALRTALHGQAASAVVAAGMGPTAAARHLLEVHPDGDPEVVEGLREAARAYMRAGAPEAAHRCLARALREPPQAEERPVVLFELGCSALLTSPAATVNHLRAALEEPALDPALRELVSYRLAQALGHTDRLGEAARTVEAEARRAGDPRTRLRMQAEQFMWNAFRADEEDSPARSRKLARLASHLTGRGTAERYILGLRGWDAMVRGESAAVALRYAEEALGDGMSWTDEHWGFEVPVLVALTFMYADQPGRAEELFTRGIAECERKGWRGAHLSFGFTLLGYIRYRRGRLSEAEDLVRGGLRIADRVGSRIPAQWFAIGILIEILLARGHHEQAWELAQTYSYGQVTPNAVVYPDSRTVYAELLLARGLRAEAEEELTAAGRRLDPRGMRNPAWCPWQLRLAEAVCPDAPERAAGYADEALKRARRFGAPSAVGQALRTRALVATGAARLERLRESVRWLERSPAAYELAAALVCLGTELRRTGLAQEAADQLYRGLEGAVNCGALALAATARDELAAAGLPPLQLRDDDTDTLTTAERTVAERSVAGQSTARIAAGLGTGEEAVTRLLSGVYRKLGTDPAGLPRLLERRLRAVSEPVVPGH</sequence>
<dbReference type="Pfam" id="PF13191">
    <property type="entry name" value="AAA_16"/>
    <property type="match status" value="1"/>
</dbReference>